<gene>
    <name evidence="1" type="ORF">N7460_003294</name>
</gene>
<proteinExistence type="predicted"/>
<reference evidence="1" key="2">
    <citation type="submission" date="2023-01" db="EMBL/GenBank/DDBJ databases">
        <authorList>
            <person name="Petersen C."/>
        </authorList>
    </citation>
    <scope>NUCLEOTIDE SEQUENCE</scope>
    <source>
        <strain evidence="1">IBT 15450</strain>
    </source>
</reference>
<comment type="caution">
    <text evidence="1">The sequence shown here is derived from an EMBL/GenBank/DDBJ whole genome shotgun (WGS) entry which is preliminary data.</text>
</comment>
<keyword evidence="2" id="KW-1185">Reference proteome</keyword>
<name>A0AAD6IMX8_PENCN</name>
<evidence type="ECO:0000313" key="2">
    <source>
        <dbReference type="Proteomes" id="UP001219568"/>
    </source>
</evidence>
<protein>
    <submittedName>
        <fullName evidence="1">Uncharacterized protein</fullName>
    </submittedName>
</protein>
<dbReference type="EMBL" id="JAQJZL010000002">
    <property type="protein sequence ID" value="KAJ6052760.1"/>
    <property type="molecule type" value="Genomic_DNA"/>
</dbReference>
<accession>A0AAD6IMX8</accession>
<sequence>MTQNVTAVLEIDKPQHWEDSSLSTHFFYEETAGPVHCSIAQWAITARLHIQGCSNIESPETTWASQAVTGL</sequence>
<dbReference type="Proteomes" id="UP001219568">
    <property type="component" value="Unassembled WGS sequence"/>
</dbReference>
<organism evidence="1 2">
    <name type="scientific">Penicillium canescens</name>
    <dbReference type="NCBI Taxonomy" id="5083"/>
    <lineage>
        <taxon>Eukaryota</taxon>
        <taxon>Fungi</taxon>
        <taxon>Dikarya</taxon>
        <taxon>Ascomycota</taxon>
        <taxon>Pezizomycotina</taxon>
        <taxon>Eurotiomycetes</taxon>
        <taxon>Eurotiomycetidae</taxon>
        <taxon>Eurotiales</taxon>
        <taxon>Aspergillaceae</taxon>
        <taxon>Penicillium</taxon>
    </lineage>
</organism>
<dbReference type="AlphaFoldDB" id="A0AAD6IMX8"/>
<evidence type="ECO:0000313" key="1">
    <source>
        <dbReference type="EMBL" id="KAJ6052760.1"/>
    </source>
</evidence>
<reference evidence="1" key="1">
    <citation type="journal article" date="2023" name="IMA Fungus">
        <title>Comparative genomic study of the Penicillium genus elucidates a diverse pangenome and 15 lateral gene transfer events.</title>
        <authorList>
            <person name="Petersen C."/>
            <person name="Sorensen T."/>
            <person name="Nielsen M.R."/>
            <person name="Sondergaard T.E."/>
            <person name="Sorensen J.L."/>
            <person name="Fitzpatrick D.A."/>
            <person name="Frisvad J.C."/>
            <person name="Nielsen K.L."/>
        </authorList>
    </citation>
    <scope>NUCLEOTIDE SEQUENCE</scope>
    <source>
        <strain evidence="1">IBT 15450</strain>
    </source>
</reference>